<dbReference type="GO" id="GO:0005737">
    <property type="term" value="C:cytoplasm"/>
    <property type="evidence" value="ECO:0007669"/>
    <property type="project" value="TreeGrafter"/>
</dbReference>
<dbReference type="InterPro" id="IPR006156">
    <property type="entry name" value="Dihydroneopterin_aldolase"/>
</dbReference>
<dbReference type="InterPro" id="IPR043133">
    <property type="entry name" value="GTP-CH-I_C/QueF"/>
</dbReference>
<dbReference type="Pfam" id="PF02152">
    <property type="entry name" value="FolB"/>
    <property type="match status" value="1"/>
</dbReference>
<dbReference type="PANTHER" id="PTHR42844:SF1">
    <property type="entry name" value="DIHYDRONEOPTERIN ALDOLASE 1-RELATED"/>
    <property type="match status" value="1"/>
</dbReference>
<dbReference type="NCBIfam" id="TIGR00526">
    <property type="entry name" value="folB_dom"/>
    <property type="match status" value="1"/>
</dbReference>
<accession>A0A3S3V351</accession>
<comment type="caution">
    <text evidence="9">The sequence shown here is derived from an EMBL/GenBank/DDBJ whole genome shotgun (WGS) entry which is preliminary data.</text>
</comment>
<proteinExistence type="inferred from homology"/>
<comment type="catalytic activity">
    <reaction evidence="1">
        <text>7,8-dihydroneopterin = 6-hydroxymethyl-7,8-dihydropterin + glycolaldehyde</text>
        <dbReference type="Rhea" id="RHEA:10540"/>
        <dbReference type="ChEBI" id="CHEBI:17001"/>
        <dbReference type="ChEBI" id="CHEBI:17071"/>
        <dbReference type="ChEBI" id="CHEBI:44841"/>
        <dbReference type="EC" id="4.1.2.25"/>
    </reaction>
</comment>
<keyword evidence="5" id="KW-0289">Folate biosynthesis</keyword>
<evidence type="ECO:0000256" key="7">
    <source>
        <dbReference type="ARBA" id="ARBA00032903"/>
    </source>
</evidence>
<keyword evidence="6" id="KW-0456">Lyase</keyword>
<dbReference type="PANTHER" id="PTHR42844">
    <property type="entry name" value="DIHYDRONEOPTERIN ALDOLASE 1-RELATED"/>
    <property type="match status" value="1"/>
</dbReference>
<evidence type="ECO:0000256" key="3">
    <source>
        <dbReference type="ARBA" id="ARBA00005708"/>
    </source>
</evidence>
<evidence type="ECO:0000256" key="4">
    <source>
        <dbReference type="ARBA" id="ARBA00013043"/>
    </source>
</evidence>
<keyword evidence="10" id="KW-1185">Reference proteome</keyword>
<dbReference type="GO" id="GO:0046656">
    <property type="term" value="P:folic acid biosynthetic process"/>
    <property type="evidence" value="ECO:0007669"/>
    <property type="project" value="UniProtKB-KW"/>
</dbReference>
<gene>
    <name evidence="9" type="ORF">EP867_02170</name>
</gene>
<organism evidence="9 10">
    <name type="scientific">Falsigemmobacter intermedius</name>
    <dbReference type="NCBI Taxonomy" id="1553448"/>
    <lineage>
        <taxon>Bacteria</taxon>
        <taxon>Pseudomonadati</taxon>
        <taxon>Pseudomonadota</taxon>
        <taxon>Alphaproteobacteria</taxon>
        <taxon>Rhodobacterales</taxon>
        <taxon>Paracoccaceae</taxon>
        <taxon>Falsigemmobacter</taxon>
    </lineage>
</organism>
<dbReference type="InterPro" id="IPR006157">
    <property type="entry name" value="FolB_dom"/>
</dbReference>
<sequence length="297" mass="32402">MSTDLTRAFGHPEARAAQSRDRISVRDLVLEADIGAFQLERGRSQRLRFNVVVEVAGAGEPKDDDVDRILSYDKITEAVTGELAAQRFNLLETLADDIATRILREPQAQRVFLRIEKLDRGPGALGVEIERSADAPLPPQMEDPLPHPLILHLDEAALNAADLSARLDRLAAQPAPVVLTVGFAPGPRPQADQAMAQRRIDLLAIEQNAWRLAARDARCMVVASRTEIDWAMRQGKMLVWAPSKLVLDTPDAPKGPVQDPVVLALWLAEKLQAVQMQICGPLPEAGAVSVPVVAAQD</sequence>
<dbReference type="EMBL" id="SBLC01000002">
    <property type="protein sequence ID" value="RWY44757.1"/>
    <property type="molecule type" value="Genomic_DNA"/>
</dbReference>
<dbReference type="SMART" id="SM00905">
    <property type="entry name" value="FolB"/>
    <property type="match status" value="1"/>
</dbReference>
<comment type="pathway">
    <text evidence="2">Cofactor biosynthesis; tetrahydrofolate biosynthesis; 2-amino-4-hydroxy-6-hydroxymethyl-7,8-dihydropteridine diphosphate from 7,8-dihydroneopterin triphosphate: step 3/4.</text>
</comment>
<comment type="similarity">
    <text evidence="3">Belongs to the DHNA family.</text>
</comment>
<evidence type="ECO:0000313" key="10">
    <source>
        <dbReference type="Proteomes" id="UP000287168"/>
    </source>
</evidence>
<dbReference type="RefSeq" id="WP_128486556.1">
    <property type="nucleotide sequence ID" value="NZ_JBHLXB010000026.1"/>
</dbReference>
<evidence type="ECO:0000256" key="5">
    <source>
        <dbReference type="ARBA" id="ARBA00022909"/>
    </source>
</evidence>
<evidence type="ECO:0000256" key="2">
    <source>
        <dbReference type="ARBA" id="ARBA00005013"/>
    </source>
</evidence>
<feature type="domain" description="Dihydroneopterin aldolase/epimerase" evidence="8">
    <location>
        <begin position="23"/>
        <end position="131"/>
    </location>
</feature>
<evidence type="ECO:0000259" key="8">
    <source>
        <dbReference type="SMART" id="SM00905"/>
    </source>
</evidence>
<dbReference type="EC" id="4.1.2.25" evidence="4"/>
<dbReference type="OrthoDB" id="7678026at2"/>
<evidence type="ECO:0000256" key="6">
    <source>
        <dbReference type="ARBA" id="ARBA00023239"/>
    </source>
</evidence>
<dbReference type="SUPFAM" id="SSF55620">
    <property type="entry name" value="Tetrahydrobiopterin biosynthesis enzymes-like"/>
    <property type="match status" value="1"/>
</dbReference>
<reference evidence="9 10" key="1">
    <citation type="journal article" date="2015" name="Int. J. Syst. Evol. Microbiol.">
        <title>Gemmobacter intermedius sp. nov., isolated from a white stork (Ciconia ciconia).</title>
        <authorList>
            <person name="Kampfer P."/>
            <person name="Jerzak L."/>
            <person name="Wilharm G."/>
            <person name="Golke J."/>
            <person name="Busse H.J."/>
            <person name="Glaeser S.P."/>
        </authorList>
    </citation>
    <scope>NUCLEOTIDE SEQUENCE [LARGE SCALE GENOMIC DNA]</scope>
    <source>
        <strain evidence="9 10">119/4</strain>
    </source>
</reference>
<name>A0A3S3V351_9RHOB</name>
<dbReference type="Proteomes" id="UP000287168">
    <property type="component" value="Unassembled WGS sequence"/>
</dbReference>
<evidence type="ECO:0000256" key="1">
    <source>
        <dbReference type="ARBA" id="ARBA00001353"/>
    </source>
</evidence>
<dbReference type="AlphaFoldDB" id="A0A3S3V351"/>
<evidence type="ECO:0000313" key="9">
    <source>
        <dbReference type="EMBL" id="RWY44757.1"/>
    </source>
</evidence>
<dbReference type="Gene3D" id="3.30.1130.10">
    <property type="match status" value="1"/>
</dbReference>
<protein>
    <recommendedName>
        <fullName evidence="4">dihydroneopterin aldolase</fullName>
        <ecNumber evidence="4">4.1.2.25</ecNumber>
    </recommendedName>
    <alternativeName>
        <fullName evidence="7">7,8-dihydroneopterin aldolase</fullName>
    </alternativeName>
</protein>
<dbReference type="GO" id="GO:0004150">
    <property type="term" value="F:dihydroneopterin aldolase activity"/>
    <property type="evidence" value="ECO:0007669"/>
    <property type="project" value="UniProtKB-EC"/>
</dbReference>